<evidence type="ECO:0000313" key="1">
    <source>
        <dbReference type="EMBL" id="OMJ15085.1"/>
    </source>
</evidence>
<dbReference type="AlphaFoldDB" id="A0A1R1XKC5"/>
<keyword evidence="2" id="KW-1185">Reference proteome</keyword>
<gene>
    <name evidence="1" type="ORF">AYI69_g8322</name>
</gene>
<evidence type="ECO:0000313" key="2">
    <source>
        <dbReference type="Proteomes" id="UP000187429"/>
    </source>
</evidence>
<protein>
    <submittedName>
        <fullName evidence="1">Uncharacterized protein</fullName>
    </submittedName>
</protein>
<name>A0A1R1XKC5_9FUNG</name>
<accession>A0A1R1XKC5</accession>
<dbReference type="Proteomes" id="UP000187429">
    <property type="component" value="Unassembled WGS sequence"/>
</dbReference>
<organism evidence="1 2">
    <name type="scientific">Smittium culicis</name>
    <dbReference type="NCBI Taxonomy" id="133412"/>
    <lineage>
        <taxon>Eukaryota</taxon>
        <taxon>Fungi</taxon>
        <taxon>Fungi incertae sedis</taxon>
        <taxon>Zoopagomycota</taxon>
        <taxon>Kickxellomycotina</taxon>
        <taxon>Harpellomycetes</taxon>
        <taxon>Harpellales</taxon>
        <taxon>Legeriomycetaceae</taxon>
        <taxon>Smittium</taxon>
    </lineage>
</organism>
<proteinExistence type="predicted"/>
<sequence length="74" mass="8138">MLPISKVGLKVDSLGSCSEIVRLAGKNSTSLSLSIRPANNPVSMMFAFEFPRESPAFLSPTPHNLSCKFWLRNI</sequence>
<reference evidence="2" key="1">
    <citation type="submission" date="2017-01" db="EMBL/GenBank/DDBJ databases">
        <authorList>
            <person name="Wang Y."/>
            <person name="White M."/>
            <person name="Kvist S."/>
            <person name="Moncalvo J.-M."/>
        </authorList>
    </citation>
    <scope>NUCLEOTIDE SEQUENCE [LARGE SCALE GENOMIC DNA]</scope>
    <source>
        <strain evidence="2">ID-206-W2</strain>
    </source>
</reference>
<dbReference type="EMBL" id="LSSM01004366">
    <property type="protein sequence ID" value="OMJ15085.1"/>
    <property type="molecule type" value="Genomic_DNA"/>
</dbReference>
<comment type="caution">
    <text evidence="1">The sequence shown here is derived from an EMBL/GenBank/DDBJ whole genome shotgun (WGS) entry which is preliminary data.</text>
</comment>